<dbReference type="InterPro" id="IPR000298">
    <property type="entry name" value="Cyt_c_oxidase-like_su3"/>
</dbReference>
<evidence type="ECO:0000256" key="9">
    <source>
        <dbReference type="ARBA" id="ARBA00031625"/>
    </source>
</evidence>
<accession>A0A3D8M575</accession>
<name>A0A3D8M575_9ALTE</name>
<feature type="transmembrane region" description="Helical" evidence="11">
    <location>
        <begin position="52"/>
        <end position="71"/>
    </location>
</feature>
<comment type="subcellular location">
    <subcellularLocation>
        <location evidence="10">Cell membrane</location>
        <topology evidence="10">Multi-pass membrane protein</topology>
    </subcellularLocation>
    <subcellularLocation>
        <location evidence="1">Membrane</location>
        <topology evidence="1">Multi-pass membrane protein</topology>
    </subcellularLocation>
</comment>
<dbReference type="PROSITE" id="PS50253">
    <property type="entry name" value="COX3"/>
    <property type="match status" value="1"/>
</dbReference>
<keyword evidence="5" id="KW-1278">Translocase</keyword>
<comment type="similarity">
    <text evidence="2 10">Belongs to the cytochrome c oxidase subunit 3 family.</text>
</comment>
<protein>
    <recommendedName>
        <fullName evidence="3">cytochrome-c oxidase</fullName>
        <ecNumber evidence="3">7.1.1.9</ecNumber>
    </recommendedName>
    <alternativeName>
        <fullName evidence="8">Cytochrome aa3 subunit 3</fullName>
    </alternativeName>
    <alternativeName>
        <fullName evidence="9">Cytochrome c oxidase polypeptide III</fullName>
    </alternativeName>
</protein>
<gene>
    <name evidence="13" type="ORF">DXV75_12230</name>
</gene>
<feature type="domain" description="Heme-copper oxidase subunit III family profile" evidence="12">
    <location>
        <begin position="8"/>
        <end position="296"/>
    </location>
</feature>
<evidence type="ECO:0000256" key="2">
    <source>
        <dbReference type="ARBA" id="ARBA00010581"/>
    </source>
</evidence>
<evidence type="ECO:0000313" key="13">
    <source>
        <dbReference type="EMBL" id="RDV24839.1"/>
    </source>
</evidence>
<evidence type="ECO:0000256" key="3">
    <source>
        <dbReference type="ARBA" id="ARBA00012949"/>
    </source>
</evidence>
<evidence type="ECO:0000256" key="4">
    <source>
        <dbReference type="ARBA" id="ARBA00022692"/>
    </source>
</evidence>
<evidence type="ECO:0000256" key="1">
    <source>
        <dbReference type="ARBA" id="ARBA00004141"/>
    </source>
</evidence>
<evidence type="ECO:0000256" key="8">
    <source>
        <dbReference type="ARBA" id="ARBA00031400"/>
    </source>
</evidence>
<dbReference type="Pfam" id="PF00510">
    <property type="entry name" value="COX3"/>
    <property type="match status" value="1"/>
</dbReference>
<dbReference type="Gene3D" id="1.20.120.80">
    <property type="entry name" value="Cytochrome c oxidase, subunit III, four-helix bundle"/>
    <property type="match status" value="1"/>
</dbReference>
<dbReference type="GO" id="GO:0004129">
    <property type="term" value="F:cytochrome-c oxidase activity"/>
    <property type="evidence" value="ECO:0007669"/>
    <property type="project" value="UniProtKB-EC"/>
</dbReference>
<dbReference type="EC" id="7.1.1.9" evidence="3"/>
<feature type="transmembrane region" description="Helical" evidence="11">
    <location>
        <begin position="20"/>
        <end position="40"/>
    </location>
</feature>
<keyword evidence="4 10" id="KW-0812">Transmembrane</keyword>
<proteinExistence type="inferred from homology"/>
<keyword evidence="6 11" id="KW-1133">Transmembrane helix</keyword>
<keyword evidence="14" id="KW-1185">Reference proteome</keyword>
<feature type="transmembrane region" description="Helical" evidence="11">
    <location>
        <begin position="160"/>
        <end position="180"/>
    </location>
</feature>
<evidence type="ECO:0000256" key="11">
    <source>
        <dbReference type="SAM" id="Phobius"/>
    </source>
</evidence>
<feature type="transmembrane region" description="Helical" evidence="11">
    <location>
        <begin position="192"/>
        <end position="209"/>
    </location>
</feature>
<dbReference type="GO" id="GO:0019646">
    <property type="term" value="P:aerobic electron transport chain"/>
    <property type="evidence" value="ECO:0007669"/>
    <property type="project" value="InterPro"/>
</dbReference>
<dbReference type="InterPro" id="IPR033945">
    <property type="entry name" value="Cyt_c_oxase_su3_dom"/>
</dbReference>
<evidence type="ECO:0000256" key="5">
    <source>
        <dbReference type="ARBA" id="ARBA00022967"/>
    </source>
</evidence>
<sequence>MENRMQQQYEKYYVPAQSPWPIVGAVALFLIAVGAGNFVIELTRDQTGYGKHLLIAGIVTLLVMLVGWFKNQIDESMSGMHSAQLGRSYRQGMSWFIFSEVMFFAAFFGALFYARMISVPWLGGASNNEMTNAVLWPGFEAMWPLISTPGGTTTQQMGAAGLPTINTIILLVSSVTLHFAHVGLEQNKRRQLTWMLGATILLGCSFLVLQVEEYIHAYHELGLTLQSGVYGNTFFMLTGFHGMHVTLGTIILIVMFFRVLKGHFTPHNHFAFQAGSWYWHFVDVVWVMLYLFVYVL</sequence>
<dbReference type="Gene3D" id="1.10.287.70">
    <property type="match status" value="1"/>
</dbReference>
<evidence type="ECO:0000313" key="14">
    <source>
        <dbReference type="Proteomes" id="UP000256561"/>
    </source>
</evidence>
<dbReference type="InterPro" id="IPR035973">
    <property type="entry name" value="Cyt_c_oxidase_su3-like_sf"/>
</dbReference>
<evidence type="ECO:0000256" key="6">
    <source>
        <dbReference type="ARBA" id="ARBA00022989"/>
    </source>
</evidence>
<dbReference type="EMBL" id="QRHA01000008">
    <property type="protein sequence ID" value="RDV24839.1"/>
    <property type="molecule type" value="Genomic_DNA"/>
</dbReference>
<feature type="transmembrane region" description="Helical" evidence="11">
    <location>
        <begin position="92"/>
        <end position="114"/>
    </location>
</feature>
<dbReference type="Proteomes" id="UP000256561">
    <property type="component" value="Unassembled WGS sequence"/>
</dbReference>
<evidence type="ECO:0000259" key="12">
    <source>
        <dbReference type="PROSITE" id="PS50253"/>
    </source>
</evidence>
<comment type="caution">
    <text evidence="13">The sequence shown here is derived from an EMBL/GenBank/DDBJ whole genome shotgun (WGS) entry which is preliminary data.</text>
</comment>
<dbReference type="SUPFAM" id="SSF81452">
    <property type="entry name" value="Cytochrome c oxidase subunit III-like"/>
    <property type="match status" value="1"/>
</dbReference>
<keyword evidence="7 11" id="KW-0472">Membrane</keyword>
<dbReference type="AlphaFoldDB" id="A0A3D8M575"/>
<evidence type="ECO:0000256" key="7">
    <source>
        <dbReference type="ARBA" id="ARBA00023136"/>
    </source>
</evidence>
<feature type="transmembrane region" description="Helical" evidence="11">
    <location>
        <begin position="277"/>
        <end position="295"/>
    </location>
</feature>
<dbReference type="PANTHER" id="PTHR11403">
    <property type="entry name" value="CYTOCHROME C OXIDASE SUBUNIT III"/>
    <property type="match status" value="1"/>
</dbReference>
<reference evidence="14" key="1">
    <citation type="submission" date="2018-08" db="EMBL/GenBank/DDBJ databases">
        <authorList>
            <person name="Zhang J."/>
            <person name="Du Z.-J."/>
        </authorList>
    </citation>
    <scope>NUCLEOTIDE SEQUENCE [LARGE SCALE GENOMIC DNA]</scope>
    <source>
        <strain evidence="14">KCTC 52655</strain>
    </source>
</reference>
<organism evidence="13 14">
    <name type="scientific">Alteromonas aestuariivivens</name>
    <dbReference type="NCBI Taxonomy" id="1938339"/>
    <lineage>
        <taxon>Bacteria</taxon>
        <taxon>Pseudomonadati</taxon>
        <taxon>Pseudomonadota</taxon>
        <taxon>Gammaproteobacteria</taxon>
        <taxon>Alteromonadales</taxon>
        <taxon>Alteromonadaceae</taxon>
        <taxon>Alteromonas/Salinimonas group</taxon>
        <taxon>Alteromonas</taxon>
    </lineage>
</organism>
<dbReference type="GO" id="GO:0005886">
    <property type="term" value="C:plasma membrane"/>
    <property type="evidence" value="ECO:0007669"/>
    <property type="project" value="UniProtKB-SubCell"/>
</dbReference>
<evidence type="ECO:0000256" key="10">
    <source>
        <dbReference type="RuleBase" id="RU003376"/>
    </source>
</evidence>
<dbReference type="PANTHER" id="PTHR11403:SF7">
    <property type="entry name" value="CYTOCHROME C OXIDASE SUBUNIT 3"/>
    <property type="match status" value="1"/>
</dbReference>
<dbReference type="InterPro" id="IPR013833">
    <property type="entry name" value="Cyt_c_oxidase_su3_a-hlx"/>
</dbReference>
<feature type="transmembrane region" description="Helical" evidence="11">
    <location>
        <begin position="229"/>
        <end position="257"/>
    </location>
</feature>
<dbReference type="OrthoDB" id="9810850at2"/>
<dbReference type="FunFam" id="1.20.120.80:FF:000003">
    <property type="entry name" value="Cytochrome c oxidase subunit 3"/>
    <property type="match status" value="1"/>
</dbReference>
<dbReference type="CDD" id="cd01665">
    <property type="entry name" value="Cyt_c_Oxidase_III"/>
    <property type="match status" value="1"/>
</dbReference>
<dbReference type="InterPro" id="IPR024791">
    <property type="entry name" value="Cyt_c/ubiquinol_Oxase_su3"/>
</dbReference>